<keyword evidence="1" id="KW-0328">Glycosyltransferase</keyword>
<dbReference type="InterPro" id="IPR036087">
    <property type="entry name" value="Nict_dMeBzImd_PRibTrfase_sf"/>
</dbReference>
<evidence type="ECO:0000313" key="1">
    <source>
        <dbReference type="EMBL" id="KUG15546.1"/>
    </source>
</evidence>
<sequence length="336" mass="34564">MAFVSSVPEVTGKNPVFCSILANTLLSTLPGISGAGPTPEKTLLTPVLDAELIARGAITSMPVRPDTPTGCPTPASITRAMMELAGLTPLFINAGLVHTPTVPCIDVYGSPGGDPRFGDAVPEAEALFGKGASIGRFLGSVSDLLVLGECVPGGTTTSLCVLRGLGYDARVSSSYIDNPVLMKEEVWRLVAARLQAGQIDGPLGVVRVCGDPMIALAAGIATSYPGTLILAGGTQMLSVAAVVRAMGSPVPWVATTCYVRDDPSANFAGLAEQAGVRVTYVDPAFGDLGHAGLARYCIGEVKEGMGAGGAMLLAFLLGYTPEVIRDRILRTVQAYG</sequence>
<dbReference type="AlphaFoldDB" id="A0A0W8F3Q3"/>
<dbReference type="InterPro" id="IPR002805">
    <property type="entry name" value="Nict_dMeBzImd_PRibTrfase_arc"/>
</dbReference>
<dbReference type="NCBIfam" id="NF003372">
    <property type="entry name" value="PRK04447.1-5"/>
    <property type="match status" value="1"/>
</dbReference>
<gene>
    <name evidence="1" type="ORF">ASZ90_014791</name>
</gene>
<name>A0A0W8F3Q3_9ZZZZ</name>
<dbReference type="EMBL" id="LNQE01001550">
    <property type="protein sequence ID" value="KUG15546.1"/>
    <property type="molecule type" value="Genomic_DNA"/>
</dbReference>
<dbReference type="HAMAP" id="MF_01086">
    <property type="entry name" value="UPF0284"/>
    <property type="match status" value="1"/>
</dbReference>
<keyword evidence="1" id="KW-0808">Transferase</keyword>
<reference evidence="1" key="1">
    <citation type="journal article" date="2015" name="Proc. Natl. Acad. Sci. U.S.A.">
        <title>Networks of energetic and metabolic interactions define dynamics in microbial communities.</title>
        <authorList>
            <person name="Embree M."/>
            <person name="Liu J.K."/>
            <person name="Al-Bassam M.M."/>
            <person name="Zengler K."/>
        </authorList>
    </citation>
    <scope>NUCLEOTIDE SEQUENCE</scope>
</reference>
<dbReference type="SUPFAM" id="SSF52733">
    <property type="entry name" value="Nicotinate mononucleotide:5,6-dimethylbenzimidazole phosphoribosyltransferase (CobT)"/>
    <property type="match status" value="1"/>
</dbReference>
<accession>A0A0W8F3Q3</accession>
<dbReference type="InterPro" id="IPR003200">
    <property type="entry name" value="Nict_dMeBzImd_PRibTrfase"/>
</dbReference>
<dbReference type="Gene3D" id="3.40.50.10210">
    <property type="match status" value="1"/>
</dbReference>
<protein>
    <submittedName>
        <fullName evidence="1">Nicotinate-nucleotide--dimethylbenzimidazole phosphoribosyltransferase</fullName>
        <ecNumber evidence="1">2.4.2.21</ecNumber>
    </submittedName>
</protein>
<dbReference type="EC" id="2.4.2.21" evidence="1"/>
<organism evidence="1">
    <name type="scientific">hydrocarbon metagenome</name>
    <dbReference type="NCBI Taxonomy" id="938273"/>
    <lineage>
        <taxon>unclassified sequences</taxon>
        <taxon>metagenomes</taxon>
        <taxon>ecological metagenomes</taxon>
    </lineage>
</organism>
<dbReference type="PANTHER" id="PTHR38811">
    <property type="match status" value="1"/>
</dbReference>
<dbReference type="CDD" id="cd02439">
    <property type="entry name" value="DMB-PRT_CobT"/>
    <property type="match status" value="1"/>
</dbReference>
<dbReference type="NCBIfam" id="TIGR00303">
    <property type="entry name" value="nicotinate mononucleotide-dependent phosphoribosyltransferase CobT"/>
    <property type="match status" value="1"/>
</dbReference>
<comment type="caution">
    <text evidence="1">The sequence shown here is derived from an EMBL/GenBank/DDBJ whole genome shotgun (WGS) entry which is preliminary data.</text>
</comment>
<proteinExistence type="inferred from homology"/>
<dbReference type="GO" id="GO:0008939">
    <property type="term" value="F:nicotinate-nucleotide-dimethylbenzimidazole phosphoribosyltransferase activity"/>
    <property type="evidence" value="ECO:0007669"/>
    <property type="project" value="UniProtKB-EC"/>
</dbReference>
<dbReference type="PANTHER" id="PTHR38811:SF1">
    <property type="entry name" value="UPF0284 PROTEIN SLL1500"/>
    <property type="match status" value="1"/>
</dbReference>